<gene>
    <name evidence="1" type="ORF">RAE03_10610</name>
</gene>
<evidence type="ECO:0000313" key="2">
    <source>
        <dbReference type="Proteomes" id="UP001185706"/>
    </source>
</evidence>
<sequence length="277" mass="30982">MTTPLLAAESVLSGNKLDWDLMRNQLTQVNSMAMKDLISIVNRAQEMDPWTGRQYLTEAFEALVNTYGGVSADLTTQWWDEIMADDIYFAQPADMPTYKQLRTEVAWGLAQDTHGRRDVLSRMALLTQKHIFGAHRNTVDLNALNTKTGYARMARPDACAFCRMLASRGAVYGSKSAALYVGAATVRKHYSDGHDRGYRLKQGRVRGVQKAGSKYHDHCRCVAAPVPESVDPNIPSYVEKFGDEYYEAIRALDKENPNKSHSLADVTRVMRAQGNGK</sequence>
<dbReference type="InterPro" id="IPR057369">
    <property type="entry name" value="VG15"/>
</dbReference>
<comment type="caution">
    <text evidence="1">The sequence shown here is derived from an EMBL/GenBank/DDBJ whole genome shotgun (WGS) entry which is preliminary data.</text>
</comment>
<protein>
    <recommendedName>
        <fullName evidence="3">Capsid maturation protease</fullName>
    </recommendedName>
</protein>
<proteinExistence type="predicted"/>
<dbReference type="Pfam" id="PF25310">
    <property type="entry name" value="VG15"/>
    <property type="match status" value="1"/>
</dbReference>
<dbReference type="Proteomes" id="UP001185706">
    <property type="component" value="Unassembled WGS sequence"/>
</dbReference>
<organism evidence="1 2">
    <name type="scientific">Corynebacterium tuberculostearicum</name>
    <dbReference type="NCBI Taxonomy" id="38304"/>
    <lineage>
        <taxon>Bacteria</taxon>
        <taxon>Bacillati</taxon>
        <taxon>Actinomycetota</taxon>
        <taxon>Actinomycetes</taxon>
        <taxon>Mycobacteriales</taxon>
        <taxon>Corynebacteriaceae</taxon>
        <taxon>Corynebacterium</taxon>
    </lineage>
</organism>
<dbReference type="AlphaFoldDB" id="A0AAE4SXJ0"/>
<reference evidence="1" key="1">
    <citation type="submission" date="2023-08" db="EMBL/GenBank/DDBJ databases">
        <title>Genomic characterization of the C. tuberculostearicum species complex, a ubiquitous member of the human skin microbiome.</title>
        <authorList>
            <person name="Ahmed N."/>
            <person name="Deming C."/>
            <person name="Conlan S."/>
            <person name="Segre J."/>
        </authorList>
    </citation>
    <scope>NUCLEOTIDE SEQUENCE</scope>
    <source>
        <strain evidence="1">CTNIH22</strain>
    </source>
</reference>
<evidence type="ECO:0000313" key="1">
    <source>
        <dbReference type="EMBL" id="MDV2420214.1"/>
    </source>
</evidence>
<dbReference type="RefSeq" id="WP_316993805.1">
    <property type="nucleotide sequence ID" value="NZ_JAVBIB010000019.1"/>
</dbReference>
<name>A0AAE4SXJ0_9CORY</name>
<evidence type="ECO:0008006" key="3">
    <source>
        <dbReference type="Google" id="ProtNLM"/>
    </source>
</evidence>
<dbReference type="EMBL" id="JAVBIB010000019">
    <property type="protein sequence ID" value="MDV2420214.1"/>
    <property type="molecule type" value="Genomic_DNA"/>
</dbReference>
<accession>A0AAE4SXJ0</accession>